<reference evidence="1 2" key="1">
    <citation type="submission" date="2022-04" db="EMBL/GenBank/DDBJ databases">
        <title>Positive selection, recombination, and allopatry shape intraspecific diversity of widespread and dominant cyanobacteria.</title>
        <authorList>
            <person name="Wei J."/>
            <person name="Shu W."/>
            <person name="Hu C."/>
        </authorList>
    </citation>
    <scope>NUCLEOTIDE SEQUENCE [LARGE SCALE GENOMIC DNA]</scope>
    <source>
        <strain evidence="1 2">AS-A4</strain>
    </source>
</reference>
<sequence length="637" mass="71659">MSDKIMDVYINGKRIRADPKKAIGKGGEADVFQLDQTTALKLFKLPTHSDYQGLPQEQQTARDRLQIHQQKLLQFPHHLPSRVVAPSALATDKAGKMILGYTMPLLSGTNPLLRYSERSFRQTGISAQTVVQVFQDLHDTVSKLHFHHVIIGDFNDLNVLVRGTEAYCIDADSFQFESFPCMMFTARFVDPLLCDPSAPQALLKRPPTTDSDWYAFAVMLMQCLLFVDPYGGIYKPKDPQQKVLQAARSLHRITVFHPEVHYPKPAIPYRVLPDELLHYFQQVFVHDRRGEFPRSLLDNLRWMQCPTCNREHARSVCPDCQQTVLIAVKAVTTVRGTVTATRLFQTKGVILVATVNQGQLKWVYHDRGHFHREDGSVILNGELKPNLDWRIQGNRTLLGYQGQVITFHSHKAPERIAVENLGSITLFDANESASYWISNGQLLWNNPYALLPTLHSPSHIGDVLSNQTRFWVGSRFGFGFYQAGNLNVAFVFDVDKPGLNDRVQLPTWQGQLIHATCTFSQEYGWLFLTTQTHGQIHHTCVVIQSNGTIAATAQATSGTDHWLSAISKKDPGCAIANFFLAATDNGIIRIELQQGQLVHTKTFADTEPFVDSSCQLLPALNSLYVVSSHEIYQLAIA</sequence>
<dbReference type="EMBL" id="JAMPLM010000008">
    <property type="protein sequence ID" value="MEP1059015.1"/>
    <property type="molecule type" value="Genomic_DNA"/>
</dbReference>
<evidence type="ECO:0000313" key="2">
    <source>
        <dbReference type="Proteomes" id="UP001476950"/>
    </source>
</evidence>
<protein>
    <recommendedName>
        <fullName evidence="3">Protein kinase domain-containing protein</fullName>
    </recommendedName>
</protein>
<organism evidence="1 2">
    <name type="scientific">Stenomitos frigidus AS-A4</name>
    <dbReference type="NCBI Taxonomy" id="2933935"/>
    <lineage>
        <taxon>Bacteria</taxon>
        <taxon>Bacillati</taxon>
        <taxon>Cyanobacteriota</taxon>
        <taxon>Cyanophyceae</taxon>
        <taxon>Leptolyngbyales</taxon>
        <taxon>Leptolyngbyaceae</taxon>
        <taxon>Stenomitos</taxon>
    </lineage>
</organism>
<dbReference type="Proteomes" id="UP001476950">
    <property type="component" value="Unassembled WGS sequence"/>
</dbReference>
<gene>
    <name evidence="1" type="ORF">NDI38_11265</name>
</gene>
<name>A0ABV0KIM5_9CYAN</name>
<comment type="caution">
    <text evidence="1">The sequence shown here is derived from an EMBL/GenBank/DDBJ whole genome shotgun (WGS) entry which is preliminary data.</text>
</comment>
<dbReference type="InterPro" id="IPR011009">
    <property type="entry name" value="Kinase-like_dom_sf"/>
</dbReference>
<dbReference type="Gene3D" id="1.10.510.10">
    <property type="entry name" value="Transferase(Phosphotransferase) domain 1"/>
    <property type="match status" value="1"/>
</dbReference>
<proteinExistence type="predicted"/>
<dbReference type="RefSeq" id="WP_242033580.1">
    <property type="nucleotide sequence ID" value="NZ_JAMPLM010000008.1"/>
</dbReference>
<accession>A0ABV0KIM5</accession>
<evidence type="ECO:0000313" key="1">
    <source>
        <dbReference type="EMBL" id="MEP1059015.1"/>
    </source>
</evidence>
<dbReference type="SUPFAM" id="SSF56112">
    <property type="entry name" value="Protein kinase-like (PK-like)"/>
    <property type="match status" value="1"/>
</dbReference>
<evidence type="ECO:0008006" key="3">
    <source>
        <dbReference type="Google" id="ProtNLM"/>
    </source>
</evidence>
<keyword evidence="2" id="KW-1185">Reference proteome</keyword>